<sequence length="151" mass="16446">MVRVDQDSALARGQALTSRPPTMKWSLEVLQKRCQVMPREEVQVIVGDNDSLEAVVVSLQSWLLGGNDSGDDSLVALMGHHEETWVGVQGSRSVVMDGCNSLLNLATTHGVDCGKGFKGWSGGYYERTDESLDGFPAEDPVESTDGHHESW</sequence>
<dbReference type="Proteomes" id="UP000823775">
    <property type="component" value="Unassembled WGS sequence"/>
</dbReference>
<keyword evidence="3" id="KW-1185">Reference proteome</keyword>
<feature type="region of interest" description="Disordered" evidence="1">
    <location>
        <begin position="131"/>
        <end position="151"/>
    </location>
</feature>
<protein>
    <submittedName>
        <fullName evidence="2">Uncharacterized protein</fullName>
    </submittedName>
</protein>
<comment type="caution">
    <text evidence="2">The sequence shown here is derived from an EMBL/GenBank/DDBJ whole genome shotgun (WGS) entry which is preliminary data.</text>
</comment>
<dbReference type="EMBL" id="JACEIK010000173">
    <property type="protein sequence ID" value="MCD7451559.1"/>
    <property type="molecule type" value="Genomic_DNA"/>
</dbReference>
<name>A0ABS8RY96_DATST</name>
<evidence type="ECO:0000313" key="2">
    <source>
        <dbReference type="EMBL" id="MCD7451559.1"/>
    </source>
</evidence>
<organism evidence="2 3">
    <name type="scientific">Datura stramonium</name>
    <name type="common">Jimsonweed</name>
    <name type="synonym">Common thornapple</name>
    <dbReference type="NCBI Taxonomy" id="4076"/>
    <lineage>
        <taxon>Eukaryota</taxon>
        <taxon>Viridiplantae</taxon>
        <taxon>Streptophyta</taxon>
        <taxon>Embryophyta</taxon>
        <taxon>Tracheophyta</taxon>
        <taxon>Spermatophyta</taxon>
        <taxon>Magnoliopsida</taxon>
        <taxon>eudicotyledons</taxon>
        <taxon>Gunneridae</taxon>
        <taxon>Pentapetalae</taxon>
        <taxon>asterids</taxon>
        <taxon>lamiids</taxon>
        <taxon>Solanales</taxon>
        <taxon>Solanaceae</taxon>
        <taxon>Solanoideae</taxon>
        <taxon>Datureae</taxon>
        <taxon>Datura</taxon>
    </lineage>
</organism>
<proteinExistence type="predicted"/>
<gene>
    <name evidence="2" type="ORF">HAX54_012545</name>
</gene>
<evidence type="ECO:0000313" key="3">
    <source>
        <dbReference type="Proteomes" id="UP000823775"/>
    </source>
</evidence>
<reference evidence="2 3" key="1">
    <citation type="journal article" date="2021" name="BMC Genomics">
        <title>Datura genome reveals duplications of psychoactive alkaloid biosynthetic genes and high mutation rate following tissue culture.</title>
        <authorList>
            <person name="Rajewski A."/>
            <person name="Carter-House D."/>
            <person name="Stajich J."/>
            <person name="Litt A."/>
        </authorList>
    </citation>
    <scope>NUCLEOTIDE SEQUENCE [LARGE SCALE GENOMIC DNA]</scope>
    <source>
        <strain evidence="2">AR-01</strain>
    </source>
</reference>
<accession>A0ABS8RY96</accession>
<evidence type="ECO:0000256" key="1">
    <source>
        <dbReference type="SAM" id="MobiDB-lite"/>
    </source>
</evidence>